<evidence type="ECO:0000256" key="4">
    <source>
        <dbReference type="ARBA" id="ARBA00022840"/>
    </source>
</evidence>
<dbReference type="SUPFAM" id="SSF56112">
    <property type="entry name" value="Protein kinase-like (PK-like)"/>
    <property type="match status" value="1"/>
</dbReference>
<evidence type="ECO:0000256" key="3">
    <source>
        <dbReference type="ARBA" id="ARBA00022777"/>
    </source>
</evidence>
<keyword evidence="4" id="KW-0067">ATP-binding</keyword>
<feature type="region of interest" description="Disordered" evidence="5">
    <location>
        <begin position="261"/>
        <end position="291"/>
    </location>
</feature>
<dbReference type="InterPro" id="IPR000719">
    <property type="entry name" value="Prot_kinase_dom"/>
</dbReference>
<dbReference type="SMART" id="SM00220">
    <property type="entry name" value="S_TKc"/>
    <property type="match status" value="1"/>
</dbReference>
<dbReference type="GO" id="GO:0004674">
    <property type="term" value="F:protein serine/threonine kinase activity"/>
    <property type="evidence" value="ECO:0007669"/>
    <property type="project" value="UniProtKB-KW"/>
</dbReference>
<evidence type="ECO:0000256" key="1">
    <source>
        <dbReference type="ARBA" id="ARBA00022679"/>
    </source>
</evidence>
<keyword evidence="6" id="KW-1133">Transmembrane helix</keyword>
<feature type="transmembrane region" description="Helical" evidence="6">
    <location>
        <begin position="332"/>
        <end position="350"/>
    </location>
</feature>
<keyword evidence="2" id="KW-0547">Nucleotide-binding</keyword>
<dbReference type="Proteomes" id="UP000680206">
    <property type="component" value="Unassembled WGS sequence"/>
</dbReference>
<gene>
    <name evidence="8" type="ORF">J4709_10490</name>
</gene>
<feature type="compositionally biased region" description="Low complexity" evidence="5">
    <location>
        <begin position="263"/>
        <end position="291"/>
    </location>
</feature>
<comment type="caution">
    <text evidence="8">The sequence shown here is derived from an EMBL/GenBank/DDBJ whole genome shotgun (WGS) entry which is preliminary data.</text>
</comment>
<dbReference type="PANTHER" id="PTHR43289">
    <property type="entry name" value="MITOGEN-ACTIVATED PROTEIN KINASE KINASE KINASE 20-RELATED"/>
    <property type="match status" value="1"/>
</dbReference>
<reference evidence="8 9" key="1">
    <citation type="submission" date="2021-03" db="EMBL/GenBank/DDBJ databases">
        <title>Actinomadura violae sp. nov., isolated from lichen in Thailand.</title>
        <authorList>
            <person name="Kanchanasin P."/>
            <person name="Saeng-In P."/>
            <person name="Phongsopitanun W."/>
            <person name="Yuki M."/>
            <person name="Kudo T."/>
            <person name="Ohkuma M."/>
            <person name="Tanasupawat S."/>
        </authorList>
    </citation>
    <scope>NUCLEOTIDE SEQUENCE [LARGE SCALE GENOMIC DNA]</scope>
    <source>
        <strain evidence="8 9">LCR2-06</strain>
    </source>
</reference>
<evidence type="ECO:0000313" key="9">
    <source>
        <dbReference type="Proteomes" id="UP000680206"/>
    </source>
</evidence>
<keyword evidence="6" id="KW-0472">Membrane</keyword>
<dbReference type="InterPro" id="IPR008271">
    <property type="entry name" value="Ser/Thr_kinase_AS"/>
</dbReference>
<evidence type="ECO:0000256" key="2">
    <source>
        <dbReference type="ARBA" id="ARBA00022741"/>
    </source>
</evidence>
<organism evidence="8 9">
    <name type="scientific">Actinomadura violacea</name>
    <dbReference type="NCBI Taxonomy" id="2819934"/>
    <lineage>
        <taxon>Bacteria</taxon>
        <taxon>Bacillati</taxon>
        <taxon>Actinomycetota</taxon>
        <taxon>Actinomycetes</taxon>
        <taxon>Streptosporangiales</taxon>
        <taxon>Thermomonosporaceae</taxon>
        <taxon>Actinomadura</taxon>
    </lineage>
</organism>
<keyword evidence="3 8" id="KW-0418">Kinase</keyword>
<dbReference type="PROSITE" id="PS00108">
    <property type="entry name" value="PROTEIN_KINASE_ST"/>
    <property type="match status" value="1"/>
</dbReference>
<dbReference type="CDD" id="cd14014">
    <property type="entry name" value="STKc_PknB_like"/>
    <property type="match status" value="1"/>
</dbReference>
<dbReference type="InterPro" id="IPR011009">
    <property type="entry name" value="Kinase-like_dom_sf"/>
</dbReference>
<dbReference type="Gene3D" id="1.10.510.10">
    <property type="entry name" value="Transferase(Phosphotransferase) domain 1"/>
    <property type="match status" value="1"/>
</dbReference>
<proteinExistence type="predicted"/>
<dbReference type="EMBL" id="JAGEPF010000006">
    <property type="protein sequence ID" value="MBO2457999.1"/>
    <property type="molecule type" value="Genomic_DNA"/>
</dbReference>
<keyword evidence="6" id="KW-0812">Transmembrane</keyword>
<evidence type="ECO:0000256" key="5">
    <source>
        <dbReference type="SAM" id="MobiDB-lite"/>
    </source>
</evidence>
<evidence type="ECO:0000259" key="7">
    <source>
        <dbReference type="PROSITE" id="PS50011"/>
    </source>
</evidence>
<keyword evidence="9" id="KW-1185">Reference proteome</keyword>
<dbReference type="PANTHER" id="PTHR43289:SF34">
    <property type="entry name" value="SERINE_THREONINE-PROTEIN KINASE YBDM-RELATED"/>
    <property type="match status" value="1"/>
</dbReference>
<keyword evidence="8" id="KW-0723">Serine/threonine-protein kinase</keyword>
<evidence type="ECO:0000313" key="8">
    <source>
        <dbReference type="EMBL" id="MBO2457999.1"/>
    </source>
</evidence>
<feature type="domain" description="Protein kinase" evidence="7">
    <location>
        <begin position="1"/>
        <end position="238"/>
    </location>
</feature>
<protein>
    <submittedName>
        <fullName evidence="8">Serine/threonine protein kinase</fullName>
    </submittedName>
</protein>
<name>A0ABS3RMM5_9ACTN</name>
<sequence length="486" mass="51160">MGRVYLARTAAGRRVAVKTIRPGLAAEPRFRERFRSEIAAMRRVGGFHTAPVVDADPDADPPWLATAYIPGPSLQDAVVAHGPLPEPSLRLLGAGLAEALMEIHRNGLVHRDLKPSNVLLLEDGPRVIDFGIARDLTGTSLTATGAVLGTLGYLAPEQARGEQVGPAADVFALGALLAFAGGAQGFGTGPAEAMLYRVIHTEPDLDGLPASLRPLVADCLAKDPRRRPEVGAILHRLTGEAGAPDPGTAWLPGPTLTMVREFPTTPTAPAAPPGASGPTGPTGAGAPAASGSVQVLDLERGRAPVIVPLGGLLDARGGAVVLRYAKPRRPHWGLAMFIAMLAACGILVAAGHEGLIALGLLLFSFPFLAAWIQARQASPPDTVRIDSEGMYVLRGGAWYLIRWPMVRRVRPVSGKGGFDLELGLKYELPLIIQVIRRFGVSVDGLGTQAAVRTLRICPYGRDGFDAPEMRAALHRFAPDGVLDATI</sequence>
<evidence type="ECO:0000256" key="6">
    <source>
        <dbReference type="SAM" id="Phobius"/>
    </source>
</evidence>
<accession>A0ABS3RMM5</accession>
<keyword evidence="1" id="KW-0808">Transferase</keyword>
<feature type="transmembrane region" description="Helical" evidence="6">
    <location>
        <begin position="356"/>
        <end position="374"/>
    </location>
</feature>
<dbReference type="Pfam" id="PF00069">
    <property type="entry name" value="Pkinase"/>
    <property type="match status" value="1"/>
</dbReference>
<dbReference type="Gene3D" id="3.30.200.20">
    <property type="entry name" value="Phosphorylase Kinase, domain 1"/>
    <property type="match status" value="1"/>
</dbReference>
<dbReference type="PROSITE" id="PS50011">
    <property type="entry name" value="PROTEIN_KINASE_DOM"/>
    <property type="match status" value="1"/>
</dbReference>